<dbReference type="RefSeq" id="WP_007188119.1">
    <property type="nucleotide sequence ID" value="NZ_AOLS01000019.1"/>
</dbReference>
<keyword evidence="2" id="KW-1185">Reference proteome</keyword>
<dbReference type="EMBL" id="AOLS01000019">
    <property type="protein sequence ID" value="EMA23958.1"/>
    <property type="molecule type" value="Genomic_DNA"/>
</dbReference>
<name>M0KSS6_9EURY</name>
<sequence>MKDERRRDRVWKYILNQLRQHEKVTLDEIDVALTTRVDDYPTAQQLVNEENYRSEDNISEDAGGEGYNVEVEPDASRATKRHVLKTMSGDRFRLTKPVEGEESVWTSDKHLEYLYGQRSETPLEHPITDTYTASWENVEDFKMDIERRRDRLWFNVLNLLKHRDRIETKDISTSVTVVTESRATAFRLIEQEAYRETDDMTTTDDGEFVVSVEPDVSLSTKLSLLRTLAKDRYDFLTDAGKFDGWTPGPWGCALFDLTPQTEDIPPQTAQELTQQLMANPDVDHSERVERINGLLRTDS</sequence>
<reference evidence="1 2" key="1">
    <citation type="journal article" date="2014" name="PLoS Genet.">
        <title>Phylogenetically driven sequencing of extremely halophilic archaea reveals strategies for static and dynamic osmo-response.</title>
        <authorList>
            <person name="Becker E.A."/>
            <person name="Seitzer P.M."/>
            <person name="Tritt A."/>
            <person name="Larsen D."/>
            <person name="Krusor M."/>
            <person name="Yao A.I."/>
            <person name="Wu D."/>
            <person name="Madern D."/>
            <person name="Eisen J.A."/>
            <person name="Darling A.E."/>
            <person name="Facciotti M.T."/>
        </authorList>
    </citation>
    <scope>NUCLEOTIDE SEQUENCE [LARGE SCALE GENOMIC DNA]</scope>
    <source>
        <strain evidence="1 2">ATCC 33799</strain>
    </source>
</reference>
<dbReference type="Proteomes" id="UP000011687">
    <property type="component" value="Unassembled WGS sequence"/>
</dbReference>
<evidence type="ECO:0000313" key="2">
    <source>
        <dbReference type="Proteomes" id="UP000011687"/>
    </source>
</evidence>
<accession>M0KSS6</accession>
<comment type="caution">
    <text evidence="1">The sequence shown here is derived from an EMBL/GenBank/DDBJ whole genome shotgun (WGS) entry which is preliminary data.</text>
</comment>
<organism evidence="1 2">
    <name type="scientific">Haloarcula marismortui ATCC 33799</name>
    <dbReference type="NCBI Taxonomy" id="662475"/>
    <lineage>
        <taxon>Archaea</taxon>
        <taxon>Methanobacteriati</taxon>
        <taxon>Methanobacteriota</taxon>
        <taxon>Stenosarchaea group</taxon>
        <taxon>Halobacteria</taxon>
        <taxon>Halobacteriales</taxon>
        <taxon>Haloarculaceae</taxon>
        <taxon>Haloarcula</taxon>
    </lineage>
</organism>
<dbReference type="AlphaFoldDB" id="M0KSS6"/>
<gene>
    <name evidence="1" type="ORF">C435_03528</name>
</gene>
<protein>
    <submittedName>
        <fullName evidence="1">Uncharacterized protein</fullName>
    </submittedName>
</protein>
<proteinExistence type="predicted"/>
<evidence type="ECO:0000313" key="1">
    <source>
        <dbReference type="EMBL" id="EMA23958.1"/>
    </source>
</evidence>